<dbReference type="InterPro" id="IPR001834">
    <property type="entry name" value="CBR-like"/>
</dbReference>
<evidence type="ECO:0000256" key="1">
    <source>
        <dbReference type="ARBA" id="ARBA00001974"/>
    </source>
</evidence>
<keyword evidence="3 6" id="KW-0285">Flavoprotein</keyword>
<dbReference type="Pfam" id="PF09791">
    <property type="entry name" value="Oxidored-like"/>
    <property type="match status" value="1"/>
</dbReference>
<dbReference type="SUPFAM" id="SSF52343">
    <property type="entry name" value="Ferredoxin reductase-like, C-terminal NADP-linked domain"/>
    <property type="match status" value="1"/>
</dbReference>
<dbReference type="PANTHER" id="PTHR19370:SF184">
    <property type="entry name" value="NADH-CYTOCHROME B5 REDUCTASE-LIKE"/>
    <property type="match status" value="1"/>
</dbReference>
<gene>
    <name evidence="8" type="ORF">R5R35_000254</name>
</gene>
<dbReference type="InterPro" id="IPR039261">
    <property type="entry name" value="FNR_nucleotide-bd"/>
</dbReference>
<dbReference type="Gene3D" id="2.40.30.10">
    <property type="entry name" value="Translation factors"/>
    <property type="match status" value="1"/>
</dbReference>
<dbReference type="Pfam" id="PF00175">
    <property type="entry name" value="NAD_binding_1"/>
    <property type="match status" value="1"/>
</dbReference>
<evidence type="ECO:0000256" key="2">
    <source>
        <dbReference type="ARBA" id="ARBA00006105"/>
    </source>
</evidence>
<comment type="similarity">
    <text evidence="2">Belongs to the flavoprotein pyridine nucleotide cytochrome reductase family.</text>
</comment>
<dbReference type="InterPro" id="IPR008333">
    <property type="entry name" value="Cbr1-like_FAD-bd_dom"/>
</dbReference>
<evidence type="ECO:0000256" key="3">
    <source>
        <dbReference type="ARBA" id="ARBA00022630"/>
    </source>
</evidence>
<dbReference type="InterPro" id="IPR017938">
    <property type="entry name" value="Riboflavin_synthase-like_b-brl"/>
</dbReference>
<feature type="binding site" evidence="6">
    <location>
        <position position="156"/>
    </location>
    <ligand>
        <name>FAD</name>
        <dbReference type="ChEBI" id="CHEBI:57692"/>
    </ligand>
</feature>
<dbReference type="InterPro" id="IPR019180">
    <property type="entry name" value="Oxidoreductase-like_N"/>
</dbReference>
<feature type="binding site" evidence="6">
    <location>
        <position position="157"/>
    </location>
    <ligand>
        <name>FAD</name>
        <dbReference type="ChEBI" id="CHEBI:57692"/>
    </ligand>
</feature>
<feature type="binding site" evidence="6">
    <location>
        <position position="129"/>
    </location>
    <ligand>
        <name>FAD</name>
        <dbReference type="ChEBI" id="CHEBI:57692"/>
    </ligand>
</feature>
<feature type="binding site" evidence="6">
    <location>
        <position position="148"/>
    </location>
    <ligand>
        <name>FAD</name>
        <dbReference type="ChEBI" id="CHEBI:57692"/>
    </ligand>
</feature>
<dbReference type="Gene3D" id="3.40.50.80">
    <property type="entry name" value="Nucleotide-binding domain of ferredoxin-NADP reductase (FNR) module"/>
    <property type="match status" value="1"/>
</dbReference>
<dbReference type="CDD" id="cd06183">
    <property type="entry name" value="cyt_b5_reduct_like"/>
    <property type="match status" value="1"/>
</dbReference>
<dbReference type="SUPFAM" id="SSF63380">
    <property type="entry name" value="Riboflavin synthase domain-like"/>
    <property type="match status" value="1"/>
</dbReference>
<evidence type="ECO:0000259" key="7">
    <source>
        <dbReference type="PROSITE" id="PS51384"/>
    </source>
</evidence>
<dbReference type="Proteomes" id="UP001378592">
    <property type="component" value="Unassembled WGS sequence"/>
</dbReference>
<sequence length="318" mass="36599">MSDDADLVLPPRPERPDDSDCCKNDCEMCIFTLYENKLAEWEKLCSDIKRKKCSKRLDLPSVLSQIKYTPFQLVSITTLTTDTNKYTFQISEKHLIDLKNEYSSVLNIEVGQHLIMKNKVGSNGCIITRAYTPISDVDTHMQGCFEVLIKLYPEGKMSNYIKSWTAGEIVHWRGPFGDFRYSRNEYEQVVMCCAGAGIAAMVRLIKSIVEDDEEETLVHLLYSCKKYEEMLMCDDISYFRAFCNFLCCLFVTQEIPQNVRYGETVRQGRITLNIVRKIVSEKSLEKTLVLICGTESFNEDMKKYALESGVLESNIRVF</sequence>
<organism evidence="8 9">
    <name type="scientific">Gryllus longicercus</name>
    <dbReference type="NCBI Taxonomy" id="2509291"/>
    <lineage>
        <taxon>Eukaryota</taxon>
        <taxon>Metazoa</taxon>
        <taxon>Ecdysozoa</taxon>
        <taxon>Arthropoda</taxon>
        <taxon>Hexapoda</taxon>
        <taxon>Insecta</taxon>
        <taxon>Pterygota</taxon>
        <taxon>Neoptera</taxon>
        <taxon>Polyneoptera</taxon>
        <taxon>Orthoptera</taxon>
        <taxon>Ensifera</taxon>
        <taxon>Gryllidea</taxon>
        <taxon>Grylloidea</taxon>
        <taxon>Gryllidae</taxon>
        <taxon>Gryllinae</taxon>
        <taxon>Gryllus</taxon>
    </lineage>
</organism>
<dbReference type="PROSITE" id="PS51384">
    <property type="entry name" value="FAD_FR"/>
    <property type="match status" value="1"/>
</dbReference>
<evidence type="ECO:0000313" key="8">
    <source>
        <dbReference type="EMBL" id="KAK7867273.1"/>
    </source>
</evidence>
<evidence type="ECO:0000256" key="4">
    <source>
        <dbReference type="ARBA" id="ARBA00022827"/>
    </source>
</evidence>
<dbReference type="AlphaFoldDB" id="A0AAN9W188"/>
<evidence type="ECO:0000256" key="5">
    <source>
        <dbReference type="ARBA" id="ARBA00023002"/>
    </source>
</evidence>
<keyword evidence="9" id="KW-1185">Reference proteome</keyword>
<accession>A0AAN9W188</accession>
<evidence type="ECO:0000313" key="9">
    <source>
        <dbReference type="Proteomes" id="UP001378592"/>
    </source>
</evidence>
<feature type="binding site" evidence="6">
    <location>
        <position position="131"/>
    </location>
    <ligand>
        <name>FAD</name>
        <dbReference type="ChEBI" id="CHEBI:57692"/>
    </ligand>
</feature>
<dbReference type="EMBL" id="JAZDUA010000124">
    <property type="protein sequence ID" value="KAK7867273.1"/>
    <property type="molecule type" value="Genomic_DNA"/>
</dbReference>
<proteinExistence type="inferred from homology"/>
<name>A0AAN9W188_9ORTH</name>
<dbReference type="Pfam" id="PF00970">
    <property type="entry name" value="FAD_binding_6"/>
    <property type="match status" value="1"/>
</dbReference>
<protein>
    <recommendedName>
        <fullName evidence="7">FAD-binding FR-type domain-containing protein</fullName>
    </recommendedName>
</protein>
<dbReference type="GO" id="GO:0016491">
    <property type="term" value="F:oxidoreductase activity"/>
    <property type="evidence" value="ECO:0007669"/>
    <property type="project" value="UniProtKB-KW"/>
</dbReference>
<comment type="cofactor">
    <cofactor evidence="1 6">
        <name>FAD</name>
        <dbReference type="ChEBI" id="CHEBI:57692"/>
    </cofactor>
</comment>
<keyword evidence="5" id="KW-0560">Oxidoreductase</keyword>
<evidence type="ECO:0000256" key="6">
    <source>
        <dbReference type="PIRSR" id="PIRSR601834-1"/>
    </source>
</evidence>
<dbReference type="PANTHER" id="PTHR19370">
    <property type="entry name" value="NADH-CYTOCHROME B5 REDUCTASE"/>
    <property type="match status" value="1"/>
</dbReference>
<dbReference type="InterPro" id="IPR001433">
    <property type="entry name" value="OxRdtase_FAD/NAD-bd"/>
</dbReference>
<reference evidence="8 9" key="1">
    <citation type="submission" date="2024-03" db="EMBL/GenBank/DDBJ databases">
        <title>The genome assembly and annotation of the cricket Gryllus longicercus Weissman &amp; Gray.</title>
        <authorList>
            <person name="Szrajer S."/>
            <person name="Gray D."/>
            <person name="Ylla G."/>
        </authorList>
    </citation>
    <scope>NUCLEOTIDE SEQUENCE [LARGE SCALE GENOMIC DNA]</scope>
    <source>
        <strain evidence="8">DAG 2021-001</strain>
        <tissue evidence="8">Whole body minus gut</tissue>
    </source>
</reference>
<feature type="binding site" evidence="6">
    <location>
        <position position="150"/>
    </location>
    <ligand>
        <name>FAD</name>
        <dbReference type="ChEBI" id="CHEBI:57692"/>
    </ligand>
</feature>
<comment type="caution">
    <text evidence="8">The sequence shown here is derived from an EMBL/GenBank/DDBJ whole genome shotgun (WGS) entry which is preliminary data.</text>
</comment>
<dbReference type="InterPro" id="IPR017927">
    <property type="entry name" value="FAD-bd_FR_type"/>
</dbReference>
<feature type="domain" description="FAD-binding FR-type" evidence="7">
    <location>
        <begin position="66"/>
        <end position="182"/>
    </location>
</feature>
<keyword evidence="4 6" id="KW-0274">FAD</keyword>
<dbReference type="PRINTS" id="PR00406">
    <property type="entry name" value="CYTB5RDTASE"/>
</dbReference>
<feature type="binding site" evidence="6">
    <location>
        <position position="158"/>
    </location>
    <ligand>
        <name>FAD</name>
        <dbReference type="ChEBI" id="CHEBI:57692"/>
    </ligand>
</feature>